<evidence type="ECO:0000313" key="1">
    <source>
        <dbReference type="EMBL" id="TFV99062.1"/>
    </source>
</evidence>
<reference evidence="1 2" key="1">
    <citation type="journal article" date="2018" name="J. Microbiol.">
        <title>Leifsonia flava sp. nov., a novel actinobacterium isolated from the rhizosphere of Aquilegia viridiflora.</title>
        <authorList>
            <person name="Cai Y."/>
            <person name="Tao W.Z."/>
            <person name="Ma Y.J."/>
            <person name="Cheng J."/>
            <person name="Zhang M.Y."/>
            <person name="Zhang Y.X."/>
        </authorList>
    </citation>
    <scope>NUCLEOTIDE SEQUENCE [LARGE SCALE GENOMIC DNA]</scope>
    <source>
        <strain evidence="1 2">SYP-B2174</strain>
    </source>
</reference>
<dbReference type="Proteomes" id="UP000298127">
    <property type="component" value="Unassembled WGS sequence"/>
</dbReference>
<dbReference type="RefSeq" id="WP_135119547.1">
    <property type="nucleotide sequence ID" value="NZ_SPQZ01000002.1"/>
</dbReference>
<proteinExistence type="predicted"/>
<dbReference type="AlphaFoldDB" id="A0A4Y9R570"/>
<keyword evidence="2" id="KW-1185">Reference proteome</keyword>
<comment type="caution">
    <text evidence="1">The sequence shown here is derived from an EMBL/GenBank/DDBJ whole genome shotgun (WGS) entry which is preliminary data.</text>
</comment>
<evidence type="ECO:0000313" key="2">
    <source>
        <dbReference type="Proteomes" id="UP000298127"/>
    </source>
</evidence>
<dbReference type="EMBL" id="SPQZ01000002">
    <property type="protein sequence ID" value="TFV99062.1"/>
    <property type="molecule type" value="Genomic_DNA"/>
</dbReference>
<organism evidence="1 2">
    <name type="scientific">Orlajensenia leifsoniae</name>
    <dbReference type="NCBI Taxonomy" id="2561933"/>
    <lineage>
        <taxon>Bacteria</taxon>
        <taxon>Bacillati</taxon>
        <taxon>Actinomycetota</taxon>
        <taxon>Actinomycetes</taxon>
        <taxon>Micrococcales</taxon>
        <taxon>Microbacteriaceae</taxon>
        <taxon>Orlajensenia</taxon>
    </lineage>
</organism>
<sequence length="152" mass="15690">MPAEDLSELGPVDFYVIEFPAGEANFTGEMAEELVKLVDAGIIRVIDVLILTKDADGEIDAMELSDVPDLGALVAIEGQLAELLAADDVVNLAAAMDPGSVAGVLVYENLWAAPFASAARRAGGQLIANGRIPIQAIIASLEADGALETEGA</sequence>
<protein>
    <submittedName>
        <fullName evidence="1">DUF1269 domain-containing protein</fullName>
    </submittedName>
</protein>
<dbReference type="InterPro" id="IPR046288">
    <property type="entry name" value="DUF6325"/>
</dbReference>
<name>A0A4Y9R570_9MICO</name>
<gene>
    <name evidence="1" type="ORF">E4M00_06090</name>
</gene>
<accession>A0A4Y9R570</accession>
<dbReference type="Pfam" id="PF19850">
    <property type="entry name" value="DUF6325"/>
    <property type="match status" value="1"/>
</dbReference>